<dbReference type="CDD" id="cd22947">
    <property type="entry name" value="Coatomer_WDAD_beta-like"/>
    <property type="match status" value="1"/>
</dbReference>
<evidence type="ECO:0000256" key="15">
    <source>
        <dbReference type="SAM" id="MobiDB-lite"/>
    </source>
</evidence>
<feature type="repeat" description="WD" evidence="14">
    <location>
        <begin position="103"/>
        <end position="145"/>
    </location>
</feature>
<dbReference type="EMBL" id="HG937694">
    <property type="protein sequence ID" value="CDP38866.1"/>
    <property type="molecule type" value="Genomic_DNA"/>
</dbReference>
<evidence type="ECO:0000256" key="3">
    <source>
        <dbReference type="ARBA" id="ARBA00022448"/>
    </source>
</evidence>
<evidence type="ECO:0000256" key="10">
    <source>
        <dbReference type="ARBA" id="ARBA00023136"/>
    </source>
</evidence>
<keyword evidence="10 13" id="KW-0472">Membrane</keyword>
<evidence type="ECO:0000256" key="1">
    <source>
        <dbReference type="ARBA" id="ARBA00004347"/>
    </source>
</evidence>
<evidence type="ECO:0000256" key="4">
    <source>
        <dbReference type="ARBA" id="ARBA00022490"/>
    </source>
</evidence>
<comment type="function">
    <text evidence="12 13">The coatomer is a cytosolic protein complex that binds to dilysine motifs and reversibly associates with Golgi non-clathrin-coated vesicles, which further mediate biosynthetic protein transport from the ER, via the Golgi up to the trans Golgi network. Coatomer complex is required for budding from Golgi membranes, and is essential for the retrograde Golgi-to-ER transport of dilysine-tagged proteins.</text>
</comment>
<keyword evidence="6" id="KW-0677">Repeat</keyword>
<dbReference type="InterPro" id="IPR006692">
    <property type="entry name" value="Beta-prop_COPA/B_2nd"/>
</dbReference>
<feature type="repeat" description="WD" evidence="14">
    <location>
        <begin position="60"/>
        <end position="92"/>
    </location>
</feature>
<dbReference type="PROSITE" id="PS50082">
    <property type="entry name" value="WD_REPEATS_2"/>
    <property type="match status" value="4"/>
</dbReference>
<dbReference type="GO" id="GO:0005198">
    <property type="term" value="F:structural molecule activity"/>
    <property type="evidence" value="ECO:0007669"/>
    <property type="project" value="UniProtKB-UniRule"/>
</dbReference>
<dbReference type="AlphaFoldDB" id="A0A060TI80"/>
<dbReference type="CDD" id="cd00200">
    <property type="entry name" value="WD40"/>
    <property type="match status" value="1"/>
</dbReference>
<sequence>MGRVQIWNYETQAVVKTIDVSGLPVRAGRFIARKNWIVVGSDDLHIRVYNYNTSEKVAQFEAHPDYIRTIAVHPTEPLVLSGGDDMTVKLWNWEQGWRNTHSFEGHSHYIMYVAFNPKDPNTFASASLDHTVKIWSLGSPTPNFTLDAHETRGVNFVQYYPQSDKPYLITASDDRTVRVWDYQTKSCVATLEGHTNNVSFAVFHPELPVIISGAEDSTIKIWNANTYHLEQTLNYGLERAWCAACRKGSNSIALGFDVGSVVLQLGKEEPAISMDPNGRVIWSKHSEVFSHAIKGSEEYKDGDIIPVTPKELGNVEVYPTKLVHSPNGRFVTVVGDGEYIIFTALAWRNKSFGTAVDFAWSQDSSQYAVLEAKTDTIQVFKNFKQMPSGFIDLNFAGSVSQVYGGALLGLKGDGFLAFYDWESGKYVYHVGTDPQQVIWSESGELVTVISDDAFYVLKFNREDFQTALQEGTLTEEGVDSAFELLQEVPESVRTGRWVGDCFVYTTHSNRLCYLVGSETYTVAHFDKQMYLLGYLPRDNSIYLCDKDINMTSYKLSLAVIEYQTVVLRGDMDYAAELLQDVPEKERTKVARFLEKQGHQELALEVTQDPEHKFDLALALNQLSVAEEIAHTVSNEHKWKQLGDAALEGWNVVLAERSFEEANDLDSLVLIYTSTGNKGALKALAQKASDVGKYNLAFNALWFIGDTDGCIELLNKTGRPSEAALFALTYGGDVNGALKLWKDNLTKAGRGKIANSIADPTENPELFPENIGEKVVTKPATANGAVADLIDVDDDVVDAEVEVGAEAAADEAETPVEQAPEPEKESQEGQEQGEDEEDAGDVQA</sequence>
<dbReference type="SUPFAM" id="SSF50978">
    <property type="entry name" value="WD40 repeat-like"/>
    <property type="match status" value="1"/>
</dbReference>
<proteinExistence type="inferred from homology"/>
<dbReference type="SMART" id="SM00320">
    <property type="entry name" value="WD40"/>
    <property type="match status" value="5"/>
</dbReference>
<dbReference type="InterPro" id="IPR011044">
    <property type="entry name" value="Quino_amine_DH_bsu"/>
</dbReference>
<dbReference type="PROSITE" id="PS50294">
    <property type="entry name" value="WD_REPEATS_REGION"/>
    <property type="match status" value="3"/>
</dbReference>
<dbReference type="InterPro" id="IPR019775">
    <property type="entry name" value="WD40_repeat_CS"/>
</dbReference>
<name>A0A060TI80_BLAAD</name>
<protein>
    <recommendedName>
        <fullName evidence="13">Coatomer subunit beta'</fullName>
    </recommendedName>
</protein>
<evidence type="ECO:0000256" key="8">
    <source>
        <dbReference type="ARBA" id="ARBA00022927"/>
    </source>
</evidence>
<dbReference type="GO" id="GO:0006890">
    <property type="term" value="P:retrograde vesicle-mediated transport, Golgi to endoplasmic reticulum"/>
    <property type="evidence" value="ECO:0007669"/>
    <property type="project" value="TreeGrafter"/>
</dbReference>
<evidence type="ECO:0000256" key="2">
    <source>
        <dbReference type="ARBA" id="ARBA00010844"/>
    </source>
</evidence>
<comment type="subcellular location">
    <subcellularLocation>
        <location evidence="1 13">Cytoplasmic vesicle</location>
        <location evidence="1 13">COPI-coated vesicle membrane</location>
        <topology evidence="1 13">Peripheral membrane protein</topology>
        <orientation evidence="1 13">Cytoplasmic side</orientation>
    </subcellularLocation>
    <subcellularLocation>
        <location evidence="13">Golgi apparatus membrane</location>
        <topology evidence="13">Peripheral membrane protein</topology>
        <orientation evidence="13">Cytoplasmic side</orientation>
    </subcellularLocation>
    <text evidence="13">The coatomer is cytoplasmic or polymerized on the cytoplasmic side of the Golgi, as well as on the vesicles/buds originating from it.</text>
</comment>
<dbReference type="GO" id="GO:0000139">
    <property type="term" value="C:Golgi membrane"/>
    <property type="evidence" value="ECO:0007669"/>
    <property type="project" value="UniProtKB-SubCell"/>
</dbReference>
<evidence type="ECO:0000256" key="5">
    <source>
        <dbReference type="ARBA" id="ARBA00022574"/>
    </source>
</evidence>
<dbReference type="InterPro" id="IPR015943">
    <property type="entry name" value="WD40/YVTN_repeat-like_dom_sf"/>
</dbReference>
<feature type="repeat" description="WD" evidence="14">
    <location>
        <begin position="191"/>
        <end position="232"/>
    </location>
</feature>
<evidence type="ECO:0000256" key="7">
    <source>
        <dbReference type="ARBA" id="ARBA00022892"/>
    </source>
</evidence>
<dbReference type="GO" id="GO:0006888">
    <property type="term" value="P:endoplasmic reticulum to Golgi vesicle-mediated transport"/>
    <property type="evidence" value="ECO:0007669"/>
    <property type="project" value="TreeGrafter"/>
</dbReference>
<organism evidence="18">
    <name type="scientific">Blastobotrys adeninivorans</name>
    <name type="common">Yeast</name>
    <name type="synonym">Arxula adeninivorans</name>
    <dbReference type="NCBI Taxonomy" id="409370"/>
    <lineage>
        <taxon>Eukaryota</taxon>
        <taxon>Fungi</taxon>
        <taxon>Dikarya</taxon>
        <taxon>Ascomycota</taxon>
        <taxon>Saccharomycotina</taxon>
        <taxon>Dipodascomycetes</taxon>
        <taxon>Dipodascales</taxon>
        <taxon>Trichomonascaceae</taxon>
        <taxon>Blastobotrys</taxon>
    </lineage>
</organism>
<dbReference type="Gene3D" id="2.130.10.10">
    <property type="entry name" value="YVTN repeat-like/Quinoprotein amine dehydrogenase"/>
    <property type="match status" value="1"/>
</dbReference>
<keyword evidence="7 13" id="KW-0931">ER-Golgi transport</keyword>
<keyword evidence="11 13" id="KW-0968">Cytoplasmic vesicle</keyword>
<dbReference type="PhylomeDB" id="A0A060TI80"/>
<dbReference type="SUPFAM" id="SSF50969">
    <property type="entry name" value="YVTN repeat-like/Quinoprotein amine dehydrogenase"/>
    <property type="match status" value="1"/>
</dbReference>
<feature type="region of interest" description="Disordered" evidence="15">
    <location>
        <begin position="797"/>
        <end position="843"/>
    </location>
</feature>
<evidence type="ECO:0000256" key="14">
    <source>
        <dbReference type="PROSITE-ProRule" id="PRU00221"/>
    </source>
</evidence>
<accession>A0A060TI80</accession>
<evidence type="ECO:0000256" key="6">
    <source>
        <dbReference type="ARBA" id="ARBA00022737"/>
    </source>
</evidence>
<reference evidence="18" key="1">
    <citation type="submission" date="2014-02" db="EMBL/GenBank/DDBJ databases">
        <authorList>
            <person name="Genoscope - CEA"/>
        </authorList>
    </citation>
    <scope>NUCLEOTIDE SEQUENCE</scope>
    <source>
        <strain evidence="18">LS3</strain>
    </source>
</reference>
<keyword evidence="3 13" id="KW-0813">Transport</keyword>
<comment type="similarity">
    <text evidence="2 13">Belongs to the WD repeat COPB2 family.</text>
</comment>
<dbReference type="Pfam" id="PF23953">
    <property type="entry name" value="TPR_COPA_B"/>
    <property type="match status" value="1"/>
</dbReference>
<dbReference type="GO" id="GO:0030126">
    <property type="term" value="C:COPI vesicle coat"/>
    <property type="evidence" value="ECO:0007669"/>
    <property type="project" value="TreeGrafter"/>
</dbReference>
<dbReference type="FunFam" id="2.130.10.10:FF:000016">
    <property type="entry name" value="Coatomer alpha subunit, putative"/>
    <property type="match status" value="1"/>
</dbReference>
<feature type="compositionally biased region" description="Acidic residues" evidence="15">
    <location>
        <begin position="797"/>
        <end position="813"/>
    </location>
</feature>
<dbReference type="PANTHER" id="PTHR19876">
    <property type="entry name" value="COATOMER"/>
    <property type="match status" value="1"/>
</dbReference>
<gene>
    <name evidence="18" type="ORF">GNLVRS02_ARAD1D44418g</name>
</gene>
<feature type="compositionally biased region" description="Acidic residues" evidence="15">
    <location>
        <begin position="830"/>
        <end position="843"/>
    </location>
</feature>
<dbReference type="PIRSF" id="PIRSF005567">
    <property type="entry name" value="Coatomer_beta'_subunit"/>
    <property type="match status" value="1"/>
</dbReference>
<evidence type="ECO:0000256" key="12">
    <source>
        <dbReference type="ARBA" id="ARBA00025536"/>
    </source>
</evidence>
<dbReference type="Pfam" id="PF04053">
    <property type="entry name" value="B-prop_COPA_B_2nd"/>
    <property type="match status" value="1"/>
</dbReference>
<comment type="subunit">
    <text evidence="13">Oligomeric complex that consists of at least the alpha, beta, beta', gamma, delta, epsilon and zeta subunits.</text>
</comment>
<dbReference type="InterPro" id="IPR050844">
    <property type="entry name" value="Coatomer_complex_subunit"/>
</dbReference>
<dbReference type="GO" id="GO:0006891">
    <property type="term" value="P:intra-Golgi vesicle-mediated transport"/>
    <property type="evidence" value="ECO:0007669"/>
    <property type="project" value="TreeGrafter"/>
</dbReference>
<evidence type="ECO:0000256" key="11">
    <source>
        <dbReference type="ARBA" id="ARBA00023329"/>
    </source>
</evidence>
<feature type="domain" description="COPA/B TPR" evidence="17">
    <location>
        <begin position="562"/>
        <end position="741"/>
    </location>
</feature>
<dbReference type="FunFam" id="1.25.40.470:FF:000001">
    <property type="entry name" value="Coatomer subunit beta"/>
    <property type="match status" value="1"/>
</dbReference>
<dbReference type="InterPro" id="IPR020472">
    <property type="entry name" value="WD40_PAC1"/>
</dbReference>
<keyword evidence="5 14" id="KW-0853">WD repeat</keyword>
<dbReference type="InterPro" id="IPR056176">
    <property type="entry name" value="TPR_COPA_B"/>
</dbReference>
<feature type="domain" description="COPA/B second beta-propeller" evidence="16">
    <location>
        <begin position="285"/>
        <end position="545"/>
    </location>
</feature>
<keyword evidence="8 13" id="KW-0653">Protein transport</keyword>
<evidence type="ECO:0000256" key="13">
    <source>
        <dbReference type="PIRNR" id="PIRNR005567"/>
    </source>
</evidence>
<dbReference type="PROSITE" id="PS00678">
    <property type="entry name" value="WD_REPEATS_1"/>
    <property type="match status" value="1"/>
</dbReference>
<dbReference type="PRINTS" id="PR00320">
    <property type="entry name" value="GPROTEINBRPT"/>
</dbReference>
<keyword evidence="4 13" id="KW-0963">Cytoplasm</keyword>
<dbReference type="Pfam" id="PF00400">
    <property type="entry name" value="WD40"/>
    <property type="match status" value="4"/>
</dbReference>
<dbReference type="InterPro" id="IPR001680">
    <property type="entry name" value="WD40_rpt"/>
</dbReference>
<feature type="repeat" description="WD" evidence="14">
    <location>
        <begin position="164"/>
        <end position="190"/>
    </location>
</feature>
<dbReference type="GO" id="GO:0006886">
    <property type="term" value="P:intracellular protein transport"/>
    <property type="evidence" value="ECO:0007669"/>
    <property type="project" value="UniProtKB-UniRule"/>
</dbReference>
<dbReference type="PANTHER" id="PTHR19876:SF2">
    <property type="entry name" value="COATOMER SUBUNIT BETA"/>
    <property type="match status" value="1"/>
</dbReference>
<evidence type="ECO:0000256" key="9">
    <source>
        <dbReference type="ARBA" id="ARBA00023034"/>
    </source>
</evidence>
<dbReference type="Gene3D" id="1.25.40.470">
    <property type="match status" value="1"/>
</dbReference>
<reference evidence="18" key="2">
    <citation type="submission" date="2014-06" db="EMBL/GenBank/DDBJ databases">
        <title>The complete genome of Blastobotrys (Arxula) adeninivorans LS3 - a yeast of biotechnological interest.</title>
        <authorList>
            <person name="Kunze G."/>
            <person name="Gaillardin C."/>
            <person name="Czernicka M."/>
            <person name="Durrens P."/>
            <person name="Martin T."/>
            <person name="Boer E."/>
            <person name="Gabaldon T."/>
            <person name="Cruz J."/>
            <person name="Talla E."/>
            <person name="Marck C."/>
            <person name="Goffeau A."/>
            <person name="Barbe V."/>
            <person name="Baret P."/>
            <person name="Baronian K."/>
            <person name="Beier S."/>
            <person name="Bleykasten C."/>
            <person name="Bode R."/>
            <person name="Casaregola S."/>
            <person name="Despons L."/>
            <person name="Fairhead C."/>
            <person name="Giersberg M."/>
            <person name="Gierski P."/>
            <person name="Hahnel U."/>
            <person name="Hartmann A."/>
            <person name="Jankowska D."/>
            <person name="Jubin C."/>
            <person name="Jung P."/>
            <person name="Lafontaine I."/>
            <person name="Leh-Louis V."/>
            <person name="Lemaire M."/>
            <person name="Marcet-Houben M."/>
            <person name="Mascher M."/>
            <person name="Morel G."/>
            <person name="Richard G.-F."/>
            <person name="Riechen J."/>
            <person name="Sacerdot C."/>
            <person name="Sarkar A."/>
            <person name="Savel G."/>
            <person name="Schacherer J."/>
            <person name="Sherman D."/>
            <person name="Straub M.-L."/>
            <person name="Stein N."/>
            <person name="Thierry A."/>
            <person name="Trautwein-Schult A."/>
            <person name="Westhof E."/>
            <person name="Worch S."/>
            <person name="Dujon B."/>
            <person name="Souciet J.-L."/>
            <person name="Wincker P."/>
            <person name="Scholz U."/>
            <person name="Neuveglise N."/>
        </authorList>
    </citation>
    <scope>NUCLEOTIDE SEQUENCE</scope>
    <source>
        <strain evidence="18">LS3</strain>
    </source>
</reference>
<evidence type="ECO:0000259" key="16">
    <source>
        <dbReference type="Pfam" id="PF04053"/>
    </source>
</evidence>
<evidence type="ECO:0000313" key="18">
    <source>
        <dbReference type="EMBL" id="CDP38866.1"/>
    </source>
</evidence>
<keyword evidence="9 13" id="KW-0333">Golgi apparatus</keyword>
<dbReference type="InterPro" id="IPR016453">
    <property type="entry name" value="COPB2"/>
</dbReference>
<dbReference type="InterPro" id="IPR036322">
    <property type="entry name" value="WD40_repeat_dom_sf"/>
</dbReference>
<evidence type="ECO:0000259" key="17">
    <source>
        <dbReference type="Pfam" id="PF23953"/>
    </source>
</evidence>